<protein>
    <submittedName>
        <fullName evidence="1">Uncharacterized protein</fullName>
    </submittedName>
</protein>
<keyword evidence="2" id="KW-1185">Reference proteome</keyword>
<dbReference type="InterPro" id="IPR045617">
    <property type="entry name" value="DUF6445"/>
</dbReference>
<dbReference type="Proteomes" id="UP000006530">
    <property type="component" value="Segment"/>
</dbReference>
<dbReference type="OrthoDB" id="26407at10239"/>
<dbReference type="RefSeq" id="YP_004322555.1">
    <property type="nucleotide sequence ID" value="NC_015280.1"/>
</dbReference>
<name>E3SMW1_9CAUD</name>
<dbReference type="EMBL" id="GU071101">
    <property type="protein sequence ID" value="ADO98754.1"/>
    <property type="molecule type" value="Genomic_DNA"/>
</dbReference>
<accession>E3SMW1</accession>
<dbReference type="GeneID" id="10327043"/>
<gene>
    <name evidence="1" type="ORF">PHM1_130</name>
</gene>
<organism evidence="1 2">
    <name type="scientific">Prochlorococcus phage P-HM1</name>
    <dbReference type="NCBI Taxonomy" id="445700"/>
    <lineage>
        <taxon>Viruses</taxon>
        <taxon>Duplodnaviria</taxon>
        <taxon>Heunggongvirae</taxon>
        <taxon>Uroviricota</taxon>
        <taxon>Caudoviricetes</taxon>
        <taxon>Eurybiavirus</taxon>
        <taxon>Eurybiavirus PHM2</taxon>
    </lineage>
</organism>
<reference evidence="1 2" key="1">
    <citation type="journal article" date="2010" name="Environ. Microbiol.">
        <title>Genomic analysis of oceanic cyanobacterial myoviruses compared with T4-like myoviruses from diverse hosts and environments.</title>
        <authorList>
            <person name="Sullivan M.B."/>
            <person name="Huang K.H."/>
            <person name="Ignacio-Espinoza J.C."/>
            <person name="Berlin A.M."/>
            <person name="Kelly L."/>
            <person name="Weigele P.R."/>
            <person name="DeFrancesco A.S."/>
            <person name="Kern S.E."/>
            <person name="Thompson L.R."/>
            <person name="Young S."/>
            <person name="Yandava C."/>
            <person name="Fu R."/>
            <person name="Krastins B."/>
            <person name="Chase M."/>
            <person name="Sarracino D."/>
            <person name="Osburne M.S."/>
            <person name="Henn M.R."/>
            <person name="Chisholm S.W."/>
        </authorList>
    </citation>
    <scope>NUCLEOTIDE SEQUENCE [LARGE SCALE GENOMIC DNA]</scope>
    <source>
        <strain evidence="1">M4-247</strain>
    </source>
</reference>
<dbReference type="KEGG" id="vg:10327043"/>
<sequence length="218" mass="25847">MTFPVTIVDNFFEEPDLIVEEANKLKYFNPQTGNWPGTRTKNLHIDAPRLHMYFTQKLNSIFWEENPDYWNTTCHFQLIDPIDPTDKYSKKNRGWIHTDDNTWYGGIVYLNKDPESDTGTSIYSPKYGYTHQSEEELNQKMILYRSEKINDEEYNRAFDSMNNQYTETVTIENVYNRLVVFNNKTHHGVKTYGTRSRLTLNFFGIDFSGKRPPLQRAR</sequence>
<evidence type="ECO:0000313" key="2">
    <source>
        <dbReference type="Proteomes" id="UP000006530"/>
    </source>
</evidence>
<evidence type="ECO:0000313" key="1">
    <source>
        <dbReference type="EMBL" id="ADO98754.1"/>
    </source>
</evidence>
<proteinExistence type="predicted"/>
<dbReference type="Pfam" id="PF20043">
    <property type="entry name" value="DUF6445"/>
    <property type="match status" value="1"/>
</dbReference>